<dbReference type="EMBL" id="PDKD01000007">
    <property type="protein sequence ID" value="RXJ91488.1"/>
    <property type="molecule type" value="Genomic_DNA"/>
</dbReference>
<protein>
    <submittedName>
        <fullName evidence="2">Uncharacterized protein</fullName>
    </submittedName>
</protein>
<evidence type="ECO:0000313" key="3">
    <source>
        <dbReference type="EMBL" id="RXJ91488.1"/>
    </source>
</evidence>
<proteinExistence type="predicted"/>
<keyword evidence="1" id="KW-0732">Signal</keyword>
<dbReference type="EMBL" id="CP031367">
    <property type="protein sequence ID" value="AXK49232.1"/>
    <property type="molecule type" value="Genomic_DNA"/>
</dbReference>
<feature type="chain" id="PRO_5041949619" evidence="1">
    <location>
        <begin position="19"/>
        <end position="136"/>
    </location>
</feature>
<evidence type="ECO:0000313" key="4">
    <source>
        <dbReference type="Proteomes" id="UP000254504"/>
    </source>
</evidence>
<dbReference type="Proteomes" id="UP000254504">
    <property type="component" value="Chromosome"/>
</dbReference>
<feature type="signal peptide" evidence="1">
    <location>
        <begin position="1"/>
        <end position="18"/>
    </location>
</feature>
<reference evidence="3 5" key="1">
    <citation type="submission" date="2017-10" db="EMBL/GenBank/DDBJ databases">
        <title>Genomics of the genus Arcobacter.</title>
        <authorList>
            <person name="Perez-Cataluna A."/>
            <person name="Figueras M.J."/>
        </authorList>
    </citation>
    <scope>NUCLEOTIDE SEQUENCE [LARGE SCALE GENOMIC DNA]</scope>
    <source>
        <strain evidence="3 5">LMG 25534</strain>
    </source>
</reference>
<evidence type="ECO:0000313" key="2">
    <source>
        <dbReference type="EMBL" id="AXK49232.1"/>
    </source>
</evidence>
<name>A0AAD0VME7_9BACT</name>
<evidence type="ECO:0000256" key="1">
    <source>
        <dbReference type="SAM" id="SignalP"/>
    </source>
</evidence>
<dbReference type="KEGG" id="atp:ATR_1375"/>
<accession>A0AAD0VME7</accession>
<evidence type="ECO:0000313" key="5">
    <source>
        <dbReference type="Proteomes" id="UP000289132"/>
    </source>
</evidence>
<reference evidence="2 4" key="2">
    <citation type="submission" date="2018-07" db="EMBL/GenBank/DDBJ databases">
        <title>Complete genome of the Arcobacter trophiarum type strain LMG 25534.</title>
        <authorList>
            <person name="Miller W.G."/>
            <person name="Yee E."/>
        </authorList>
    </citation>
    <scope>NUCLEOTIDE SEQUENCE [LARGE SCALE GENOMIC DNA]</scope>
    <source>
        <strain evidence="2 4">LMG 25534</strain>
    </source>
</reference>
<dbReference type="RefSeq" id="WP_115428724.1">
    <property type="nucleotide sequence ID" value="NZ_CP031367.1"/>
</dbReference>
<dbReference type="AlphaFoldDB" id="A0AAD0VME7"/>
<gene>
    <name evidence="2" type="ORF">ATR_1375</name>
    <name evidence="3" type="ORF">CRU87_05580</name>
</gene>
<keyword evidence="5" id="KW-1185">Reference proteome</keyword>
<dbReference type="Proteomes" id="UP000289132">
    <property type="component" value="Unassembled WGS sequence"/>
</dbReference>
<organism evidence="2 4">
    <name type="scientific">Aliarcobacter trophiarum LMG 25534</name>
    <dbReference type="NCBI Taxonomy" id="1032241"/>
    <lineage>
        <taxon>Bacteria</taxon>
        <taxon>Pseudomonadati</taxon>
        <taxon>Campylobacterota</taxon>
        <taxon>Epsilonproteobacteria</taxon>
        <taxon>Campylobacterales</taxon>
        <taxon>Arcobacteraceae</taxon>
        <taxon>Aliarcobacter</taxon>
    </lineage>
</organism>
<sequence length="136" mass="15256">MRKILALFLILLSSSLFADKWDDFLKDSGFPKKVVDDGSLVSGKILDAKVSYQIKNNDGIKGNFENSDSAKVIITNKKGEVLSTEKFLNVAELRVWGRENFLEIFSFVIGDRKLDTKTLTELTNLATIALLNKNIK</sequence>